<dbReference type="AlphaFoldDB" id="A0A081KBZ2"/>
<organism evidence="2 3">
    <name type="scientific">Endozoicomonas elysicola</name>
    <dbReference type="NCBI Taxonomy" id="305900"/>
    <lineage>
        <taxon>Bacteria</taxon>
        <taxon>Pseudomonadati</taxon>
        <taxon>Pseudomonadota</taxon>
        <taxon>Gammaproteobacteria</taxon>
        <taxon>Oceanospirillales</taxon>
        <taxon>Endozoicomonadaceae</taxon>
        <taxon>Endozoicomonas</taxon>
    </lineage>
</organism>
<reference evidence="2 3" key="1">
    <citation type="submission" date="2014-06" db="EMBL/GenBank/DDBJ databases">
        <title>Whole Genome Sequences of Three Symbiotic Endozoicomonas Bacteria.</title>
        <authorList>
            <person name="Neave M.J."/>
            <person name="Apprill A."/>
            <person name="Voolstra C.R."/>
        </authorList>
    </citation>
    <scope>NUCLEOTIDE SEQUENCE [LARGE SCALE GENOMIC DNA]</scope>
    <source>
        <strain evidence="2 3">DSM 22380</strain>
    </source>
</reference>
<gene>
    <name evidence="2" type="ORF">GV64_13795</name>
</gene>
<evidence type="ECO:0000256" key="1">
    <source>
        <dbReference type="SAM" id="MobiDB-lite"/>
    </source>
</evidence>
<feature type="compositionally biased region" description="Polar residues" evidence="1">
    <location>
        <begin position="1"/>
        <end position="16"/>
    </location>
</feature>
<sequence>MHGESITPNTLPWQRKNSNHRPTPYARPNYAKPEQYQSRSENRSYFVEKVRTPSIELAQLKGYQDDNKEVVKILNSLHKESAIGKVLFIGPHNNKGLAYYETAPFCIKFDFSIDKESKIPPRDIDQRDLRIRGTFEFDRSKMSEYVNKHQPGAFRQLKLQKERGENIPIHMKGTSLHRAPDSIPHKIKVIEKKNDEA</sequence>
<name>A0A081KBZ2_9GAMM</name>
<feature type="region of interest" description="Disordered" evidence="1">
    <location>
        <begin position="1"/>
        <end position="42"/>
    </location>
</feature>
<comment type="caution">
    <text evidence="2">The sequence shown here is derived from an EMBL/GenBank/DDBJ whole genome shotgun (WGS) entry which is preliminary data.</text>
</comment>
<evidence type="ECO:0000313" key="3">
    <source>
        <dbReference type="Proteomes" id="UP000027997"/>
    </source>
</evidence>
<dbReference type="Proteomes" id="UP000027997">
    <property type="component" value="Unassembled WGS sequence"/>
</dbReference>
<keyword evidence="3" id="KW-1185">Reference proteome</keyword>
<evidence type="ECO:0000313" key="2">
    <source>
        <dbReference type="EMBL" id="KEI71668.1"/>
    </source>
</evidence>
<protein>
    <submittedName>
        <fullName evidence="2">Uncharacterized protein</fullName>
    </submittedName>
</protein>
<dbReference type="EMBL" id="JOJP01000001">
    <property type="protein sequence ID" value="KEI71668.1"/>
    <property type="molecule type" value="Genomic_DNA"/>
</dbReference>
<accession>A0A081KBZ2</accession>
<proteinExistence type="predicted"/>